<evidence type="ECO:0000259" key="8">
    <source>
        <dbReference type="Pfam" id="PF17042"/>
    </source>
</evidence>
<evidence type="ECO:0000259" key="7">
    <source>
        <dbReference type="Pfam" id="PF07005"/>
    </source>
</evidence>
<dbReference type="Gene3D" id="3.40.980.20">
    <property type="entry name" value="Four-carbon acid sugar kinase, nucleotide binding domain"/>
    <property type="match status" value="1"/>
</dbReference>
<evidence type="ECO:0000313" key="10">
    <source>
        <dbReference type="Proteomes" id="UP000309992"/>
    </source>
</evidence>
<evidence type="ECO:0000256" key="4">
    <source>
        <dbReference type="ARBA" id="ARBA00022777"/>
    </source>
</evidence>
<comment type="similarity">
    <text evidence="1">Belongs to the four-carbon acid sugar kinase family.</text>
</comment>
<evidence type="ECO:0000256" key="3">
    <source>
        <dbReference type="ARBA" id="ARBA00022741"/>
    </source>
</evidence>
<sequence>MSHDVAIVADDLTGAGDTAVQFSEEGWAAELRLRPGHSSAQVVAVTTDSRACAPEQAAALVRDAVKDLLGTGVTHLFKKVDSTLRGPIRAELDAVLGELAPGTTALVCPAFPALGRTVEDGVLLVNGRPVAETSAGRDPVTPVTESHVPTLLGAPLVRLDPHGSPVTWARQVREAAPVVVLDAADDDDLVRIARTAVELGPPALPVGSAGLAGPLARLWQPTAKPSTVLVVVTSRHDAAREQVRALAAHSAVQHEPAGGALADDAAWESFAAGVLESAAARPPVLLLTAPGTAGLSAALVTDRLADVASRVLRAHDLAGLVVTGGDGARAVLDRLDGAGIRLQGHVAPGVPLGSVVGGWAAGLPISTKAGGFGDPHVLIKAAEAVRERRSMR</sequence>
<gene>
    <name evidence="9" type="ORF">FCN18_04755</name>
</gene>
<keyword evidence="2" id="KW-0808">Transferase</keyword>
<reference evidence="9 10" key="1">
    <citation type="journal article" date="2015" name="Antonie Van Leeuwenhoek">
        <title>Prauserella endophytica sp. nov., an endophytic actinobacterium isolated from Tamarix taklamakanensis.</title>
        <authorList>
            <person name="Liu J.M."/>
            <person name="Habden X."/>
            <person name="Guo L."/>
            <person name="Tuo L."/>
            <person name="Jiang Z.K."/>
            <person name="Liu S.W."/>
            <person name="Liu X.F."/>
            <person name="Chen L."/>
            <person name="Li R.F."/>
            <person name="Zhang Y.Q."/>
            <person name="Sun C.H."/>
        </authorList>
    </citation>
    <scope>NUCLEOTIDE SEQUENCE [LARGE SCALE GENOMIC DNA]</scope>
    <source>
        <strain evidence="9 10">CGMCC 4.7182</strain>
    </source>
</reference>
<name>A0ABY2S9K7_9PSEU</name>
<dbReference type="Proteomes" id="UP000309992">
    <property type="component" value="Unassembled WGS sequence"/>
</dbReference>
<feature type="domain" description="Four-carbon acid sugar kinase nucleotide binding" evidence="8">
    <location>
        <begin position="229"/>
        <end position="378"/>
    </location>
</feature>
<dbReference type="EMBL" id="SWMS01000002">
    <property type="protein sequence ID" value="TKG72559.1"/>
    <property type="molecule type" value="Genomic_DNA"/>
</dbReference>
<protein>
    <submittedName>
        <fullName evidence="9">Four-carbon acid sugar kinase family protein</fullName>
    </submittedName>
</protein>
<keyword evidence="6" id="KW-0119">Carbohydrate metabolism</keyword>
<evidence type="ECO:0000256" key="1">
    <source>
        <dbReference type="ARBA" id="ARBA00005715"/>
    </source>
</evidence>
<keyword evidence="10" id="KW-1185">Reference proteome</keyword>
<dbReference type="GO" id="GO:0016301">
    <property type="term" value="F:kinase activity"/>
    <property type="evidence" value="ECO:0007669"/>
    <property type="project" value="UniProtKB-KW"/>
</dbReference>
<proteinExistence type="inferred from homology"/>
<dbReference type="InterPro" id="IPR010737">
    <property type="entry name" value="4-carb_acid_sugar_kinase_N"/>
</dbReference>
<dbReference type="Pfam" id="PF17042">
    <property type="entry name" value="NBD_C"/>
    <property type="match status" value="1"/>
</dbReference>
<dbReference type="SUPFAM" id="SSF142764">
    <property type="entry name" value="YgbK-like"/>
    <property type="match status" value="1"/>
</dbReference>
<keyword evidence="4 9" id="KW-0418">Kinase</keyword>
<accession>A0ABY2S9K7</accession>
<keyword evidence="5" id="KW-0067">ATP-binding</keyword>
<evidence type="ECO:0000256" key="2">
    <source>
        <dbReference type="ARBA" id="ARBA00022679"/>
    </source>
</evidence>
<dbReference type="Pfam" id="PF07005">
    <property type="entry name" value="SBD_N"/>
    <property type="match status" value="1"/>
</dbReference>
<dbReference type="InterPro" id="IPR031475">
    <property type="entry name" value="NBD_C"/>
</dbReference>
<dbReference type="InterPro" id="IPR037051">
    <property type="entry name" value="4-carb_acid_sugar_kinase_N_sf"/>
</dbReference>
<keyword evidence="3" id="KW-0547">Nucleotide-binding</keyword>
<comment type="caution">
    <text evidence="9">The sequence shown here is derived from an EMBL/GenBank/DDBJ whole genome shotgun (WGS) entry which is preliminary data.</text>
</comment>
<dbReference type="RefSeq" id="WP_137093490.1">
    <property type="nucleotide sequence ID" value="NZ_SWMS01000002.1"/>
</dbReference>
<evidence type="ECO:0000313" key="9">
    <source>
        <dbReference type="EMBL" id="TKG72559.1"/>
    </source>
</evidence>
<feature type="domain" description="Four-carbon acid sugar kinase N-terminal" evidence="7">
    <location>
        <begin position="6"/>
        <end position="213"/>
    </location>
</feature>
<organism evidence="9 10">
    <name type="scientific">Prauserella endophytica</name>
    <dbReference type="NCBI Taxonomy" id="1592324"/>
    <lineage>
        <taxon>Bacteria</taxon>
        <taxon>Bacillati</taxon>
        <taxon>Actinomycetota</taxon>
        <taxon>Actinomycetes</taxon>
        <taxon>Pseudonocardiales</taxon>
        <taxon>Pseudonocardiaceae</taxon>
        <taxon>Prauserella</taxon>
        <taxon>Prauserella coralliicola group</taxon>
    </lineage>
</organism>
<dbReference type="Gene3D" id="3.40.50.10840">
    <property type="entry name" value="Putative sugar-binding, N-terminal domain"/>
    <property type="match status" value="1"/>
</dbReference>
<evidence type="ECO:0000256" key="6">
    <source>
        <dbReference type="ARBA" id="ARBA00023277"/>
    </source>
</evidence>
<evidence type="ECO:0000256" key="5">
    <source>
        <dbReference type="ARBA" id="ARBA00022840"/>
    </source>
</evidence>
<dbReference type="InterPro" id="IPR042213">
    <property type="entry name" value="NBD_C_sf"/>
</dbReference>